<dbReference type="SUPFAM" id="SSF81383">
    <property type="entry name" value="F-box domain"/>
    <property type="match status" value="1"/>
</dbReference>
<dbReference type="AlphaFoldDB" id="A0A4D6MVU6"/>
<evidence type="ECO:0008006" key="3">
    <source>
        <dbReference type="Google" id="ProtNLM"/>
    </source>
</evidence>
<keyword evidence="2" id="KW-1185">Reference proteome</keyword>
<protein>
    <recommendedName>
        <fullName evidence="3">F-box domain-containing protein</fullName>
    </recommendedName>
</protein>
<reference evidence="1 2" key="1">
    <citation type="submission" date="2019-04" db="EMBL/GenBank/DDBJ databases">
        <title>An improved genome assembly and genetic linkage map for asparagus bean, Vigna unguiculata ssp. sesquipedialis.</title>
        <authorList>
            <person name="Xia Q."/>
            <person name="Zhang R."/>
            <person name="Dong Y."/>
        </authorList>
    </citation>
    <scope>NUCLEOTIDE SEQUENCE [LARGE SCALE GENOMIC DNA]</scope>
    <source>
        <tissue evidence="1">Leaf</tissue>
    </source>
</reference>
<dbReference type="Gene3D" id="1.20.1280.50">
    <property type="match status" value="1"/>
</dbReference>
<accession>A0A4D6MVU6</accession>
<dbReference type="InterPro" id="IPR036047">
    <property type="entry name" value="F-box-like_dom_sf"/>
</dbReference>
<evidence type="ECO:0000313" key="2">
    <source>
        <dbReference type="Proteomes" id="UP000501690"/>
    </source>
</evidence>
<dbReference type="EMBL" id="CP039353">
    <property type="protein sequence ID" value="QCE05596.1"/>
    <property type="molecule type" value="Genomic_DNA"/>
</dbReference>
<proteinExistence type="predicted"/>
<evidence type="ECO:0000313" key="1">
    <source>
        <dbReference type="EMBL" id="QCE05596.1"/>
    </source>
</evidence>
<dbReference type="Proteomes" id="UP000501690">
    <property type="component" value="Linkage Group LG9"/>
</dbReference>
<organism evidence="1 2">
    <name type="scientific">Vigna unguiculata</name>
    <name type="common">Cowpea</name>
    <dbReference type="NCBI Taxonomy" id="3917"/>
    <lineage>
        <taxon>Eukaryota</taxon>
        <taxon>Viridiplantae</taxon>
        <taxon>Streptophyta</taxon>
        <taxon>Embryophyta</taxon>
        <taxon>Tracheophyta</taxon>
        <taxon>Spermatophyta</taxon>
        <taxon>Magnoliopsida</taxon>
        <taxon>eudicotyledons</taxon>
        <taxon>Gunneridae</taxon>
        <taxon>Pentapetalae</taxon>
        <taxon>rosids</taxon>
        <taxon>fabids</taxon>
        <taxon>Fabales</taxon>
        <taxon>Fabaceae</taxon>
        <taxon>Papilionoideae</taxon>
        <taxon>50 kb inversion clade</taxon>
        <taxon>NPAAA clade</taxon>
        <taxon>indigoferoid/millettioid clade</taxon>
        <taxon>Phaseoleae</taxon>
        <taxon>Vigna</taxon>
    </lineage>
</organism>
<gene>
    <name evidence="1" type="ORF">DEO72_LG9g600</name>
</gene>
<name>A0A4D6MVU6_VIGUN</name>
<sequence length="115" mass="13489">MSSCRLQKDEFMKILSWLPVKDITRCKAVLKDWNQLITNSYLCNYTFKGGAWTTVLTCEAISAVFPDGRCVNSTLCWLTCPRFFRGDPRTIFKVKKLRIFSYDLKNKTCRYFVYA</sequence>